<dbReference type="InterPro" id="IPR019474">
    <property type="entry name" value="Ub_conjug_fac_E4_core"/>
</dbReference>
<dbReference type="GO" id="GO:0005737">
    <property type="term" value="C:cytoplasm"/>
    <property type="evidence" value="ECO:0007669"/>
    <property type="project" value="UniProtKB-SubCell"/>
</dbReference>
<keyword evidence="8" id="KW-0833">Ubl conjugation pathway</keyword>
<protein>
    <recommendedName>
        <fullName evidence="11">Ubiquitin conjugation factor E4 A</fullName>
        <ecNumber evidence="5">2.3.2.27</ecNumber>
    </recommendedName>
</protein>
<dbReference type="PANTHER" id="PTHR13931:SF16">
    <property type="entry name" value="UBIQUITIN CONJUGATION FACTOR E4 A"/>
    <property type="match status" value="1"/>
</dbReference>
<keyword evidence="14" id="KW-1185">Reference proteome</keyword>
<comment type="function">
    <text evidence="10">Ubiquitin-protein ligase that probably functions as an E3 ligase in conjunction with specific E1 and E2 ligases. May also function as an E4 ligase mediating the assembly of polyubiquitin chains on substrates ubiquitinated by another E3 ubiquitin ligase. Mediates 'Lys-48'-linked polyubiquitination of substrates.</text>
</comment>
<dbReference type="InterPro" id="IPR003613">
    <property type="entry name" value="Ubox_domain"/>
</dbReference>
<name>A0A6H5GGL7_9HEMI</name>
<proteinExistence type="inferred from homology"/>
<evidence type="ECO:0000259" key="12">
    <source>
        <dbReference type="PROSITE" id="PS51698"/>
    </source>
</evidence>
<evidence type="ECO:0000313" key="14">
    <source>
        <dbReference type="Proteomes" id="UP000479000"/>
    </source>
</evidence>
<dbReference type="PANTHER" id="PTHR13931">
    <property type="entry name" value="UBIQUITINATION FACTOR E4"/>
    <property type="match status" value="1"/>
</dbReference>
<dbReference type="InterPro" id="IPR013083">
    <property type="entry name" value="Znf_RING/FYVE/PHD"/>
</dbReference>
<reference evidence="13 14" key="1">
    <citation type="submission" date="2020-02" db="EMBL/GenBank/DDBJ databases">
        <authorList>
            <person name="Ferguson B K."/>
        </authorList>
    </citation>
    <scope>NUCLEOTIDE SEQUENCE [LARGE SCALE GENOMIC DNA]</scope>
</reference>
<evidence type="ECO:0000256" key="6">
    <source>
        <dbReference type="ARBA" id="ARBA00022490"/>
    </source>
</evidence>
<evidence type="ECO:0000256" key="5">
    <source>
        <dbReference type="ARBA" id="ARBA00012483"/>
    </source>
</evidence>
<comment type="similarity">
    <text evidence="4">Belongs to the ubiquitin conjugation factor E4 family.</text>
</comment>
<keyword evidence="7" id="KW-0808">Transferase</keyword>
<organism evidence="13 14">
    <name type="scientific">Nesidiocoris tenuis</name>
    <dbReference type="NCBI Taxonomy" id="355587"/>
    <lineage>
        <taxon>Eukaryota</taxon>
        <taxon>Metazoa</taxon>
        <taxon>Ecdysozoa</taxon>
        <taxon>Arthropoda</taxon>
        <taxon>Hexapoda</taxon>
        <taxon>Insecta</taxon>
        <taxon>Pterygota</taxon>
        <taxon>Neoptera</taxon>
        <taxon>Paraneoptera</taxon>
        <taxon>Hemiptera</taxon>
        <taxon>Heteroptera</taxon>
        <taxon>Panheteroptera</taxon>
        <taxon>Cimicomorpha</taxon>
        <taxon>Miridae</taxon>
        <taxon>Dicyphina</taxon>
        <taxon>Nesidiocoris</taxon>
    </lineage>
</organism>
<dbReference type="GO" id="GO:0036503">
    <property type="term" value="P:ERAD pathway"/>
    <property type="evidence" value="ECO:0007669"/>
    <property type="project" value="InterPro"/>
</dbReference>
<evidence type="ECO:0000256" key="7">
    <source>
        <dbReference type="ARBA" id="ARBA00022679"/>
    </source>
</evidence>
<dbReference type="EC" id="2.3.2.27" evidence="5"/>
<sequence>MANVDNAMDEQTTMSPNGNAGINLSPEFARIAEDVFNFTLSRDTESLKNGQHGGLVYLSEVVDTVGRVSYSDLKILEISLFERILIVDPEEFVIRSSNPKSPPVSSHAVETKSVIYLYDSYNLLKAKAQSEEIRKEIADQVEKIIMVNLLTALRQPELLDGQGAHSQLVIDYCKPPDSGLGTAYADTLLGAMLNLSSLPKIVDGMVEYFGKPLDDALSSLEGNLWTAMNELCEKIHHLLEKILRTSTELKYKVLLWLGGCLDANIARGRISATNSFFPLPAVNSVSDGFAINLTSVLLRLSLPFVKNQQLFLRIDPTYSALRVNSVDDMNRLGVHCRSLVGETCLQPREDDQTRPVASQPFSFITECFHMTHRAIDLSIRVLLEKTQQLSHEIGMFQQGMMGSSMAMELDRMEMAMSRYLCMKCALLEPTLLKLFGQFEVATAKWLVQVILDPNQGERENYAPSVQRNLSFPLSEESPPTLMCVPELVAESVCRFMKLAETYCPRTLEEGGSELLEPLLSILLVLMSSKKRARNPHLRAHLAQSLASFLPRDRDQPSLNPNPLGVFYRELLFQQHPHKNQMVPSLLNVFVSIEMTGEGVPFEQRFNYRRPMYSVMDYLWGLPVHRDVFKSVMLYYNIPIRKIHNSQRITLNWIFCVSIFRELAAEAEANMEEVTPPLFLRFLNLLMNDAVFLLDESLSVMAQIKTMQTARDNGDWESLPADEQTRNEEFFRQISMTARFDNILGRETIHTLEYMSSEIKTIFCHRTMVDRITAMLNYFLYNLVGPKKKNLKVKDRNNEFKFDPAAIVKDICRIYVNLGGDPEFCAAVSRDGRSYSPQLFTLAQDVLARIGGADLVSELDTVSVEVARLAALQQTDEELLAEAPEEFLDPIMSTLMTDPVILPSSKINIDRTTIARHLLSDQTDPFNRAPLNMNMVTPNTELKQRIEEWIAEKRNRSQSEDS</sequence>
<evidence type="ECO:0000256" key="10">
    <source>
        <dbReference type="ARBA" id="ARBA00037624"/>
    </source>
</evidence>
<dbReference type="GO" id="GO:0006511">
    <property type="term" value="P:ubiquitin-dependent protein catabolic process"/>
    <property type="evidence" value="ECO:0007669"/>
    <property type="project" value="InterPro"/>
</dbReference>
<dbReference type="OrthoDB" id="20295at2759"/>
<dbReference type="InterPro" id="IPR045132">
    <property type="entry name" value="UBE4"/>
</dbReference>
<dbReference type="EMBL" id="CADCXU010011959">
    <property type="protein sequence ID" value="CAB0002172.1"/>
    <property type="molecule type" value="Genomic_DNA"/>
</dbReference>
<dbReference type="SUPFAM" id="SSF57850">
    <property type="entry name" value="RING/U-box"/>
    <property type="match status" value="1"/>
</dbReference>
<dbReference type="Proteomes" id="UP000479000">
    <property type="component" value="Unassembled WGS sequence"/>
</dbReference>
<comment type="catalytic activity">
    <reaction evidence="1">
        <text>S-ubiquitinyl-[E2 ubiquitin-conjugating enzyme]-L-cysteine + [acceptor protein]-L-lysine = [E2 ubiquitin-conjugating enzyme]-L-cysteine + N(6)-ubiquitinyl-[acceptor protein]-L-lysine.</text>
        <dbReference type="EC" id="2.3.2.27"/>
    </reaction>
</comment>
<dbReference type="PROSITE" id="PS51698">
    <property type="entry name" value="U_BOX"/>
    <property type="match status" value="1"/>
</dbReference>
<feature type="domain" description="U-box" evidence="12">
    <location>
        <begin position="881"/>
        <end position="955"/>
    </location>
</feature>
<dbReference type="UniPathway" id="UPA00143"/>
<evidence type="ECO:0000256" key="2">
    <source>
        <dbReference type="ARBA" id="ARBA00004496"/>
    </source>
</evidence>
<dbReference type="Pfam" id="PF10408">
    <property type="entry name" value="Ufd2P_core"/>
    <property type="match status" value="1"/>
</dbReference>
<evidence type="ECO:0000256" key="3">
    <source>
        <dbReference type="ARBA" id="ARBA00004906"/>
    </source>
</evidence>
<evidence type="ECO:0000256" key="4">
    <source>
        <dbReference type="ARBA" id="ARBA00007434"/>
    </source>
</evidence>
<keyword evidence="9" id="KW-0007">Acetylation</keyword>
<dbReference type="SMART" id="SM00504">
    <property type="entry name" value="Ubox"/>
    <property type="match status" value="1"/>
</dbReference>
<dbReference type="CDD" id="cd16657">
    <property type="entry name" value="RING-Ubox_UBE4A"/>
    <property type="match status" value="1"/>
</dbReference>
<dbReference type="Pfam" id="PF04564">
    <property type="entry name" value="U-box"/>
    <property type="match status" value="1"/>
</dbReference>
<gene>
    <name evidence="13" type="ORF">NTEN_LOCUS7959</name>
</gene>
<evidence type="ECO:0000256" key="8">
    <source>
        <dbReference type="ARBA" id="ARBA00022786"/>
    </source>
</evidence>
<evidence type="ECO:0000313" key="13">
    <source>
        <dbReference type="EMBL" id="CAB0002172.1"/>
    </source>
</evidence>
<evidence type="ECO:0000256" key="9">
    <source>
        <dbReference type="ARBA" id="ARBA00022990"/>
    </source>
</evidence>
<dbReference type="GO" id="GO:0034450">
    <property type="term" value="F:ubiquitin-ubiquitin ligase activity"/>
    <property type="evidence" value="ECO:0007669"/>
    <property type="project" value="InterPro"/>
</dbReference>
<dbReference type="GO" id="GO:0000151">
    <property type="term" value="C:ubiquitin ligase complex"/>
    <property type="evidence" value="ECO:0007669"/>
    <property type="project" value="InterPro"/>
</dbReference>
<keyword evidence="6" id="KW-0963">Cytoplasm</keyword>
<dbReference type="GO" id="GO:0005634">
    <property type="term" value="C:nucleus"/>
    <property type="evidence" value="ECO:0007669"/>
    <property type="project" value="TreeGrafter"/>
</dbReference>
<dbReference type="FunFam" id="3.30.40.10:FF:000055">
    <property type="entry name" value="Ubiquitin conjugation factor e4 a"/>
    <property type="match status" value="1"/>
</dbReference>
<dbReference type="GO" id="GO:0000209">
    <property type="term" value="P:protein polyubiquitination"/>
    <property type="evidence" value="ECO:0007669"/>
    <property type="project" value="TreeGrafter"/>
</dbReference>
<accession>A0A6H5GGL7</accession>
<evidence type="ECO:0000256" key="11">
    <source>
        <dbReference type="ARBA" id="ARBA00040077"/>
    </source>
</evidence>
<dbReference type="AlphaFoldDB" id="A0A6H5GGL7"/>
<comment type="subcellular location">
    <subcellularLocation>
        <location evidence="2">Cytoplasm</location>
    </subcellularLocation>
</comment>
<comment type="pathway">
    <text evidence="3">Protein modification; protein ubiquitination.</text>
</comment>
<evidence type="ECO:0000256" key="1">
    <source>
        <dbReference type="ARBA" id="ARBA00000900"/>
    </source>
</evidence>
<dbReference type="Gene3D" id="3.30.40.10">
    <property type="entry name" value="Zinc/RING finger domain, C3HC4 (zinc finger)"/>
    <property type="match status" value="1"/>
</dbReference>